<reference evidence="1 2" key="1">
    <citation type="submission" date="2016-10" db="EMBL/GenBank/DDBJ databases">
        <title>Complete Genome Assembly of Pantoea stewartii subsp. stewartii DC283, a Corn Pathogen.</title>
        <authorList>
            <person name="Duong D.A."/>
            <person name="Stevens A.M."/>
            <person name="Jensen R.V."/>
        </authorList>
    </citation>
    <scope>NUCLEOTIDE SEQUENCE [LARGE SCALE GENOMIC DNA]</scope>
    <source>
        <strain evidence="1 2">DC283</strain>
        <plasmid evidence="1 2">pDSJ10</plasmid>
    </source>
</reference>
<accession>A0ABM6KCW5</accession>
<keyword evidence="2" id="KW-1185">Reference proteome</keyword>
<dbReference type="Proteomes" id="UP000192380">
    <property type="component" value="Plasmid pDSJ10"/>
</dbReference>
<organism evidence="1 2">
    <name type="scientific">Pantoea stewartii subsp. stewartii DC283</name>
    <dbReference type="NCBI Taxonomy" id="660596"/>
    <lineage>
        <taxon>Bacteria</taxon>
        <taxon>Pseudomonadati</taxon>
        <taxon>Pseudomonadota</taxon>
        <taxon>Gammaproteobacteria</taxon>
        <taxon>Enterobacterales</taxon>
        <taxon>Erwiniaceae</taxon>
        <taxon>Pantoea</taxon>
    </lineage>
</organism>
<proteinExistence type="predicted"/>
<evidence type="ECO:0000313" key="1">
    <source>
        <dbReference type="EMBL" id="ARF52705.1"/>
    </source>
</evidence>
<evidence type="ECO:0000313" key="2">
    <source>
        <dbReference type="Proteomes" id="UP000192380"/>
    </source>
</evidence>
<name>A0ABM6KCW5_PANSE</name>
<dbReference type="EMBL" id="CP017591">
    <property type="protein sequence ID" value="ARF52705.1"/>
    <property type="molecule type" value="Genomic_DNA"/>
</dbReference>
<sequence>MSVSISLAAFKVNAGGESITSYETINEPGIAEAFWRRAESNLYMVCLAKKRGELRDIKGGIAILTSLTHHDRDFQDAIMSLIRSSTVLKPVSEKSNMSLLPAKLSIEGEIPTEDELRNVFFRQYLKHSSSGSA</sequence>
<gene>
    <name evidence="1" type="ORF">DSJ_26220</name>
</gene>
<protein>
    <submittedName>
        <fullName evidence="1">Uncharacterized protein</fullName>
    </submittedName>
</protein>
<geneLocation type="plasmid" evidence="1 2">
    <name>pDSJ10</name>
</geneLocation>
<keyword evidence="1" id="KW-0614">Plasmid</keyword>